<accession>A0AAD2FRY2</accession>
<gene>
    <name evidence="6" type="ORF">CYCCA115_LOCUS12475</name>
</gene>
<dbReference type="GO" id="GO:0004674">
    <property type="term" value="F:protein serine/threonine kinase activity"/>
    <property type="evidence" value="ECO:0007669"/>
    <property type="project" value="TreeGrafter"/>
</dbReference>
<dbReference type="PROSITE" id="PS50011">
    <property type="entry name" value="PROTEIN_KINASE_DOM"/>
    <property type="match status" value="1"/>
</dbReference>
<keyword evidence="7" id="KW-1185">Reference proteome</keyword>
<dbReference type="Pfam" id="PF00069">
    <property type="entry name" value="Pkinase"/>
    <property type="match status" value="1"/>
</dbReference>
<dbReference type="InterPro" id="IPR011009">
    <property type="entry name" value="Kinase-like_dom_sf"/>
</dbReference>
<organism evidence="6 7">
    <name type="scientific">Cylindrotheca closterium</name>
    <dbReference type="NCBI Taxonomy" id="2856"/>
    <lineage>
        <taxon>Eukaryota</taxon>
        <taxon>Sar</taxon>
        <taxon>Stramenopiles</taxon>
        <taxon>Ochrophyta</taxon>
        <taxon>Bacillariophyta</taxon>
        <taxon>Bacillariophyceae</taxon>
        <taxon>Bacillariophycidae</taxon>
        <taxon>Bacillariales</taxon>
        <taxon>Bacillariaceae</taxon>
        <taxon>Cylindrotheca</taxon>
    </lineage>
</organism>
<dbReference type="PANTHER" id="PTHR44329:SF288">
    <property type="entry name" value="MITOGEN-ACTIVATED PROTEIN KINASE KINASE KINASE 20"/>
    <property type="match status" value="1"/>
</dbReference>
<reference evidence="6" key="1">
    <citation type="submission" date="2023-08" db="EMBL/GenBank/DDBJ databases">
        <authorList>
            <person name="Audoor S."/>
            <person name="Bilcke G."/>
        </authorList>
    </citation>
    <scope>NUCLEOTIDE SEQUENCE</scope>
</reference>
<proteinExistence type="predicted"/>
<dbReference type="GO" id="GO:0005524">
    <property type="term" value="F:ATP binding"/>
    <property type="evidence" value="ECO:0007669"/>
    <property type="project" value="UniProtKB-KW"/>
</dbReference>
<keyword evidence="1" id="KW-0808">Transferase</keyword>
<evidence type="ECO:0000313" key="6">
    <source>
        <dbReference type="EMBL" id="CAJ1950206.1"/>
    </source>
</evidence>
<sequence length="419" mass="47262">MGAEENGRLQVAIDYYQKQVASSNLPRDMLDEIPRFAVDELEAGAMLGTGGFCSVQEVKGFKLPEEAPAARDDHDDYDEDEAEDAFEIGGDAELEAGEVESRKFIAKHCYRSNGDARYAIKKLKPSIIADENGFLNGIVDLASETDFLSALEHPNIIKLRGIALKEDLFKPENFLILDRLYDTLESRIPKWKATEASAGAKKMFKSKSQKQMLKEVKEERMECTLDLASAVAYLHERKIIHRDLKSENIGFDVRGDIKLFDLGLAKEIPKDAKPGQEFNFTGMCGTPRYMAPEVALGKPYNEKSDVYSLSLLGWETLELTLPYANFTTERFIQHVWKEDGPKVRPPISKKISPKVKTLLEKAWGENQRARPSASEFEDIMRKECVAFNQEIGTDSGRSRRSTYIFVKGQGETVNANKRR</sequence>
<evidence type="ECO:0000256" key="3">
    <source>
        <dbReference type="ARBA" id="ARBA00022777"/>
    </source>
</evidence>
<dbReference type="Gene3D" id="1.10.510.10">
    <property type="entry name" value="Transferase(Phosphotransferase) domain 1"/>
    <property type="match status" value="1"/>
</dbReference>
<comment type="caution">
    <text evidence="6">The sequence shown here is derived from an EMBL/GenBank/DDBJ whole genome shotgun (WGS) entry which is preliminary data.</text>
</comment>
<name>A0AAD2FRY2_9STRA</name>
<dbReference type="AlphaFoldDB" id="A0AAD2FRY2"/>
<feature type="domain" description="Protein kinase" evidence="5">
    <location>
        <begin position="41"/>
        <end position="380"/>
    </location>
</feature>
<dbReference type="PANTHER" id="PTHR44329">
    <property type="entry name" value="SERINE/THREONINE-PROTEIN KINASE TNNI3K-RELATED"/>
    <property type="match status" value="1"/>
</dbReference>
<dbReference type="Gene3D" id="3.30.200.20">
    <property type="entry name" value="Phosphorylase Kinase, domain 1"/>
    <property type="match status" value="1"/>
</dbReference>
<dbReference type="InterPro" id="IPR051681">
    <property type="entry name" value="Ser/Thr_Kinases-Pseudokinases"/>
</dbReference>
<keyword evidence="4" id="KW-0067">ATP-binding</keyword>
<keyword evidence="2" id="KW-0547">Nucleotide-binding</keyword>
<evidence type="ECO:0000256" key="2">
    <source>
        <dbReference type="ARBA" id="ARBA00022741"/>
    </source>
</evidence>
<dbReference type="SUPFAM" id="SSF56112">
    <property type="entry name" value="Protein kinase-like (PK-like)"/>
    <property type="match status" value="1"/>
</dbReference>
<evidence type="ECO:0000259" key="5">
    <source>
        <dbReference type="PROSITE" id="PS50011"/>
    </source>
</evidence>
<protein>
    <recommendedName>
        <fullName evidence="5">Protein kinase domain-containing protein</fullName>
    </recommendedName>
</protein>
<evidence type="ECO:0000313" key="7">
    <source>
        <dbReference type="Proteomes" id="UP001295423"/>
    </source>
</evidence>
<dbReference type="EMBL" id="CAKOGP040001759">
    <property type="protein sequence ID" value="CAJ1950206.1"/>
    <property type="molecule type" value="Genomic_DNA"/>
</dbReference>
<keyword evidence="3" id="KW-0418">Kinase</keyword>
<evidence type="ECO:0000256" key="1">
    <source>
        <dbReference type="ARBA" id="ARBA00022679"/>
    </source>
</evidence>
<dbReference type="SMART" id="SM00220">
    <property type="entry name" value="S_TKc"/>
    <property type="match status" value="1"/>
</dbReference>
<dbReference type="InterPro" id="IPR000719">
    <property type="entry name" value="Prot_kinase_dom"/>
</dbReference>
<evidence type="ECO:0000256" key="4">
    <source>
        <dbReference type="ARBA" id="ARBA00022840"/>
    </source>
</evidence>
<dbReference type="Proteomes" id="UP001295423">
    <property type="component" value="Unassembled WGS sequence"/>
</dbReference>